<evidence type="ECO:0000259" key="6">
    <source>
        <dbReference type="PROSITE" id="PS50035"/>
    </source>
</evidence>
<proteinExistence type="predicted"/>
<accession>A0A975ZNS9</accession>
<dbReference type="Proteomes" id="UP000182932">
    <property type="component" value="Unassembled WGS sequence"/>
</dbReference>
<evidence type="ECO:0000256" key="4">
    <source>
        <dbReference type="ARBA" id="ARBA00022525"/>
    </source>
</evidence>
<comment type="caution">
    <text evidence="7">The sequence shown here is derived from an EMBL/GenBank/DDBJ whole genome shotgun (WGS) entry which is preliminary data.</text>
</comment>
<name>A0A975ZNS9_9RHOB</name>
<dbReference type="GeneID" id="80818765"/>
<dbReference type="Gene3D" id="3.30.870.10">
    <property type="entry name" value="Endonuclease Chain A"/>
    <property type="match status" value="2"/>
</dbReference>
<keyword evidence="4" id="KW-0964">Secreted</keyword>
<organism evidence="7 8">
    <name type="scientific">Marinovum algicola</name>
    <dbReference type="NCBI Taxonomy" id="42444"/>
    <lineage>
        <taxon>Bacteria</taxon>
        <taxon>Pseudomonadati</taxon>
        <taxon>Pseudomonadota</taxon>
        <taxon>Alphaproteobacteria</taxon>
        <taxon>Rhodobacterales</taxon>
        <taxon>Roseobacteraceae</taxon>
        <taxon>Marinovum</taxon>
    </lineage>
</organism>
<dbReference type="InterPro" id="IPR001736">
    <property type="entry name" value="PLipase_D/transphosphatidylase"/>
</dbReference>
<dbReference type="AlphaFoldDB" id="A0A975ZNS9"/>
<comment type="subcellular location">
    <subcellularLocation>
        <location evidence="2">Secreted</location>
    </subcellularLocation>
</comment>
<dbReference type="Pfam" id="PF13091">
    <property type="entry name" value="PLDc_2"/>
    <property type="match status" value="1"/>
</dbReference>
<dbReference type="CDD" id="cd09105">
    <property type="entry name" value="PLDc_vPLD1_2_like_2"/>
    <property type="match status" value="1"/>
</dbReference>
<feature type="domain" description="PLD phosphodiesterase" evidence="6">
    <location>
        <begin position="153"/>
        <end position="180"/>
    </location>
</feature>
<evidence type="ECO:0000256" key="5">
    <source>
        <dbReference type="ARBA" id="ARBA00029594"/>
    </source>
</evidence>
<dbReference type="GO" id="GO:0030572">
    <property type="term" value="F:phosphatidyltransferase activity"/>
    <property type="evidence" value="ECO:0007669"/>
    <property type="project" value="UniProtKB-ARBA"/>
</dbReference>
<evidence type="ECO:0000256" key="1">
    <source>
        <dbReference type="ARBA" id="ARBA00003145"/>
    </source>
</evidence>
<sequence>MLRPLITASQGFPAMEQLAEEAQETLCMSFRIFDPETRLRGEGARARGLETWADLLAETAARGVRLRVLLADFDPFFTPDLHRLAWASANRIHAAVDGDVQVLCAPHGQAAGWLWRMIMRSTLHQRVAELREEDKASLTPVERAALQGLAQLRPVTIHQKFIVADGNKAVVGGLDINERRFDTPGHDRPPEETWHDVSMQVEGDFCTSLHRHFTDCWNRSLICGKSPDGRKATKLPAVPARKNDGRLDLLRTLSTPCPGIGRLGPRPDVRETEEAVLRAIDTARDSLYIETQFLRHRPVIKALIDAGERPELDLIMILPPFAERVLFDGDSGWDARHAHALQTRALQQLQGAYGTRCAVIAPAQPRPAPKDSPAIHGAGPVYVHSKVMLADDHTGIVGSANLNGRSLRWDTEASIRFDTESIITELRRSLARIWLGETEADITRAATWRKLAERNAALPPERRQGFALPYPLEKVRRFSRLLPILPDDMF</sequence>
<dbReference type="PANTHER" id="PTHR21248:SF12">
    <property type="entry name" value="CARDIOLIPIN SYNTHASE C"/>
    <property type="match status" value="1"/>
</dbReference>
<dbReference type="EMBL" id="FNYY01000008">
    <property type="protein sequence ID" value="SEJ64310.1"/>
    <property type="molecule type" value="Genomic_DNA"/>
</dbReference>
<keyword evidence="8" id="KW-1185">Reference proteome</keyword>
<evidence type="ECO:0000256" key="2">
    <source>
        <dbReference type="ARBA" id="ARBA00004613"/>
    </source>
</evidence>
<reference evidence="7 8" key="1">
    <citation type="submission" date="2016-10" db="EMBL/GenBank/DDBJ databases">
        <authorList>
            <person name="Varghese N."/>
            <person name="Submissions S."/>
        </authorList>
    </citation>
    <scope>NUCLEOTIDE SEQUENCE [LARGE SCALE GENOMIC DNA]</scope>
    <source>
        <strain evidence="7 8">FF3</strain>
    </source>
</reference>
<dbReference type="RefSeq" id="WP_074836935.1">
    <property type="nucleotide sequence ID" value="NZ_FNYY01000008.1"/>
</dbReference>
<feature type="domain" description="PLD phosphodiesterase" evidence="6">
    <location>
        <begin position="379"/>
        <end position="406"/>
    </location>
</feature>
<dbReference type="PROSITE" id="PS50035">
    <property type="entry name" value="PLD"/>
    <property type="match status" value="2"/>
</dbReference>
<evidence type="ECO:0000256" key="3">
    <source>
        <dbReference type="ARBA" id="ARBA00018392"/>
    </source>
</evidence>
<evidence type="ECO:0000313" key="7">
    <source>
        <dbReference type="EMBL" id="SEJ64310.1"/>
    </source>
</evidence>
<evidence type="ECO:0000313" key="8">
    <source>
        <dbReference type="Proteomes" id="UP000182932"/>
    </source>
</evidence>
<gene>
    <name evidence="7" type="ORF">SAMN04487940_10896</name>
</gene>
<protein>
    <recommendedName>
        <fullName evidence="3">Phospholipase D</fullName>
    </recommendedName>
    <alternativeName>
        <fullName evidence="5">Choline phosphatase</fullName>
    </alternativeName>
</protein>
<dbReference type="SUPFAM" id="SSF56024">
    <property type="entry name" value="Phospholipase D/nuclease"/>
    <property type="match status" value="2"/>
</dbReference>
<dbReference type="PANTHER" id="PTHR21248">
    <property type="entry name" value="CARDIOLIPIN SYNTHASE"/>
    <property type="match status" value="1"/>
</dbReference>
<comment type="function">
    <text evidence="1">Could be a virulence factor.</text>
</comment>
<dbReference type="SMART" id="SM00155">
    <property type="entry name" value="PLDc"/>
    <property type="match status" value="2"/>
</dbReference>
<dbReference type="GO" id="GO:0005576">
    <property type="term" value="C:extracellular region"/>
    <property type="evidence" value="ECO:0007669"/>
    <property type="project" value="UniProtKB-SubCell"/>
</dbReference>
<dbReference type="GO" id="GO:0032049">
    <property type="term" value="P:cardiolipin biosynthetic process"/>
    <property type="evidence" value="ECO:0007669"/>
    <property type="project" value="UniProtKB-ARBA"/>
</dbReference>
<dbReference type="InterPro" id="IPR025202">
    <property type="entry name" value="PLD-like_dom"/>
</dbReference>